<evidence type="ECO:0000259" key="2">
    <source>
        <dbReference type="Pfam" id="PF08324"/>
    </source>
</evidence>
<dbReference type="Proteomes" id="UP001152797">
    <property type="component" value="Unassembled WGS sequence"/>
</dbReference>
<evidence type="ECO:0000313" key="6">
    <source>
        <dbReference type="Proteomes" id="UP001152797"/>
    </source>
</evidence>
<name>A0A9P1DPZ1_9DINO</name>
<evidence type="ECO:0000256" key="1">
    <source>
        <dbReference type="SAM" id="MobiDB-lite"/>
    </source>
</evidence>
<dbReference type="EMBL" id="CAMXCT030006223">
    <property type="protein sequence ID" value="CAL4801463.1"/>
    <property type="molecule type" value="Genomic_DNA"/>
</dbReference>
<evidence type="ECO:0000313" key="3">
    <source>
        <dbReference type="EMBL" id="CAI4014151.1"/>
    </source>
</evidence>
<dbReference type="Pfam" id="PF08324">
    <property type="entry name" value="PUL"/>
    <property type="match status" value="1"/>
</dbReference>
<organism evidence="3">
    <name type="scientific">Cladocopium goreaui</name>
    <dbReference type="NCBI Taxonomy" id="2562237"/>
    <lineage>
        <taxon>Eukaryota</taxon>
        <taxon>Sar</taxon>
        <taxon>Alveolata</taxon>
        <taxon>Dinophyceae</taxon>
        <taxon>Suessiales</taxon>
        <taxon>Symbiodiniaceae</taxon>
        <taxon>Cladocopium</taxon>
    </lineage>
</organism>
<protein>
    <submittedName>
        <fullName evidence="5">Integrin beta-1-binding protein 2</fullName>
    </submittedName>
</protein>
<dbReference type="Gene3D" id="1.25.10.10">
    <property type="entry name" value="Leucine-rich Repeat Variant"/>
    <property type="match status" value="1"/>
</dbReference>
<gene>
    <name evidence="3" type="ORF">C1SCF055_LOCUS39075</name>
</gene>
<keyword evidence="6" id="KW-1185">Reference proteome</keyword>
<feature type="compositionally biased region" description="Basic and acidic residues" evidence="1">
    <location>
        <begin position="44"/>
        <end position="56"/>
    </location>
</feature>
<feature type="compositionally biased region" description="Basic residues" evidence="1">
    <location>
        <begin position="522"/>
        <end position="538"/>
    </location>
</feature>
<proteinExistence type="predicted"/>
<accession>A0A9P1DPZ1</accession>
<reference evidence="4" key="2">
    <citation type="submission" date="2024-04" db="EMBL/GenBank/DDBJ databases">
        <authorList>
            <person name="Chen Y."/>
            <person name="Shah S."/>
            <person name="Dougan E. K."/>
            <person name="Thang M."/>
            <person name="Chan C."/>
        </authorList>
    </citation>
    <scope>NUCLEOTIDE SEQUENCE [LARGE SCALE GENOMIC DNA]</scope>
</reference>
<dbReference type="OrthoDB" id="429232at2759"/>
<feature type="region of interest" description="Disordered" evidence="1">
    <location>
        <begin position="31"/>
        <end position="70"/>
    </location>
</feature>
<evidence type="ECO:0000313" key="5">
    <source>
        <dbReference type="EMBL" id="CAL4801463.1"/>
    </source>
</evidence>
<dbReference type="InterPro" id="IPR013535">
    <property type="entry name" value="PUL_dom"/>
</dbReference>
<feature type="compositionally biased region" description="Basic and acidic residues" evidence="1">
    <location>
        <begin position="508"/>
        <end position="521"/>
    </location>
</feature>
<dbReference type="InterPro" id="IPR011989">
    <property type="entry name" value="ARM-like"/>
</dbReference>
<dbReference type="GO" id="GO:0007229">
    <property type="term" value="P:integrin-mediated signaling pathway"/>
    <property type="evidence" value="ECO:0007669"/>
    <property type="project" value="UniProtKB-KW"/>
</dbReference>
<sequence>MRTVGCADMPRNPTESLNWKPHHRRPRLIAGTKALLRQPSPKTTPREGSRLLRDAKNATAEPSTEAASPVVEMKAASSAEAAAGGSELIMEPASHGLTRFRLAPRDLASAPEWEPQTNYDNLWEVRNTSDAANLLAGCPMDTIIACSFHRAYAEHGSAQDRAMRQLAEAKPAGMAFATVDLIQAADVADWATVKDPEVRLLQPDGTLLERFLPAAVASGQLHRVAMVKAQELANEGIKKLELLALKFPGALHDELGMAVAKDSLEKMKSAALELVGDEVDMLDQLCQCVSSASVPRARHVANLARVIRKAGGAAKVVPLLDLSRRLASAKLLGGAEPGAIEALERLLNAILLKFETAEPGAPFMLALQFVSNCFHQLGEGLLPLVVELMSLPLWRALWQSGSDKWLDRCRDAAAQLLLNGSVVLRGARLRASHRPLLTQGLVALKTMSQDERVNWAVGNLLAMGGGTDDAKETLQAQPLRSLRMLAAAIFNGQLDGPEGVAFPAAWHPPEDGTQRDGNVERRRPRAPIPGRHRRRSGG</sequence>
<reference evidence="3" key="1">
    <citation type="submission" date="2022-10" db="EMBL/GenBank/DDBJ databases">
        <authorList>
            <person name="Chen Y."/>
            <person name="Dougan E. K."/>
            <person name="Chan C."/>
            <person name="Rhodes N."/>
            <person name="Thang M."/>
        </authorList>
    </citation>
    <scope>NUCLEOTIDE SEQUENCE</scope>
</reference>
<keyword evidence="5" id="KW-0401">Integrin</keyword>
<feature type="domain" description="PUL" evidence="2">
    <location>
        <begin position="267"/>
        <end position="475"/>
    </location>
</feature>
<dbReference type="EMBL" id="CAMXCT010006223">
    <property type="protein sequence ID" value="CAI4014151.1"/>
    <property type="molecule type" value="Genomic_DNA"/>
</dbReference>
<evidence type="ECO:0000313" key="4">
    <source>
        <dbReference type="EMBL" id="CAL1167526.1"/>
    </source>
</evidence>
<dbReference type="EMBL" id="CAMXCT020006223">
    <property type="protein sequence ID" value="CAL1167526.1"/>
    <property type="molecule type" value="Genomic_DNA"/>
</dbReference>
<feature type="region of interest" description="Disordered" evidence="1">
    <location>
        <begin position="500"/>
        <end position="538"/>
    </location>
</feature>
<dbReference type="AlphaFoldDB" id="A0A9P1DPZ1"/>
<comment type="caution">
    <text evidence="3">The sequence shown here is derived from an EMBL/GenBank/DDBJ whole genome shotgun (WGS) entry which is preliminary data.</text>
</comment>